<reference evidence="1" key="1">
    <citation type="submission" date="2021-06" db="EMBL/GenBank/DDBJ databases">
        <authorList>
            <person name="Kallberg Y."/>
            <person name="Tangrot J."/>
            <person name="Rosling A."/>
        </authorList>
    </citation>
    <scope>NUCLEOTIDE SEQUENCE</scope>
    <source>
        <strain evidence="1">MA453B</strain>
    </source>
</reference>
<name>A0A9N9K431_9GLOM</name>
<accession>A0A9N9K431</accession>
<protein>
    <submittedName>
        <fullName evidence="1">13429_t:CDS:1</fullName>
    </submittedName>
</protein>
<evidence type="ECO:0000313" key="2">
    <source>
        <dbReference type="Proteomes" id="UP000789405"/>
    </source>
</evidence>
<comment type="caution">
    <text evidence="1">The sequence shown here is derived from an EMBL/GenBank/DDBJ whole genome shotgun (WGS) entry which is preliminary data.</text>
</comment>
<organism evidence="1 2">
    <name type="scientific">Dentiscutata erythropus</name>
    <dbReference type="NCBI Taxonomy" id="1348616"/>
    <lineage>
        <taxon>Eukaryota</taxon>
        <taxon>Fungi</taxon>
        <taxon>Fungi incertae sedis</taxon>
        <taxon>Mucoromycota</taxon>
        <taxon>Glomeromycotina</taxon>
        <taxon>Glomeromycetes</taxon>
        <taxon>Diversisporales</taxon>
        <taxon>Gigasporaceae</taxon>
        <taxon>Dentiscutata</taxon>
    </lineage>
</organism>
<evidence type="ECO:0000313" key="1">
    <source>
        <dbReference type="EMBL" id="CAG8809848.1"/>
    </source>
</evidence>
<proteinExistence type="predicted"/>
<dbReference type="AlphaFoldDB" id="A0A9N9K431"/>
<keyword evidence="2" id="KW-1185">Reference proteome</keyword>
<dbReference type="Proteomes" id="UP000789405">
    <property type="component" value="Unassembled WGS sequence"/>
</dbReference>
<gene>
    <name evidence="1" type="ORF">DERYTH_LOCUS25179</name>
</gene>
<dbReference type="EMBL" id="CAJVPY010045603">
    <property type="protein sequence ID" value="CAG8809848.1"/>
    <property type="molecule type" value="Genomic_DNA"/>
</dbReference>
<sequence length="97" mass="11822">ADKRRLLQEFIKEFQDPYIELNHNIMLLTKIIESITELLNNTLESIQDKDLFQNNLELIFNNFKEKNKKAIKEITFEKSKEFLKEKDEKRGFWTNER</sequence>
<feature type="non-terminal residue" evidence="1">
    <location>
        <position position="1"/>
    </location>
</feature>